<evidence type="ECO:0000256" key="2">
    <source>
        <dbReference type="SAM" id="SignalP"/>
    </source>
</evidence>
<comment type="caution">
    <text evidence="3">The sequence shown here is derived from an EMBL/GenBank/DDBJ whole genome shotgun (WGS) entry which is preliminary data.</text>
</comment>
<feature type="transmembrane region" description="Helical" evidence="1">
    <location>
        <begin position="954"/>
        <end position="977"/>
    </location>
</feature>
<dbReference type="Proteomes" id="UP000316079">
    <property type="component" value="Unassembled WGS sequence"/>
</dbReference>
<dbReference type="OrthoDB" id="65569at2759"/>
<dbReference type="GO" id="GO:0005975">
    <property type="term" value="P:carbohydrate metabolic process"/>
    <property type="evidence" value="ECO:0007669"/>
    <property type="project" value="InterPro"/>
</dbReference>
<keyword evidence="1" id="KW-1133">Transmembrane helix</keyword>
<dbReference type="AlphaFoldDB" id="A0A553R8I3"/>
<sequence>MSLVACISLALLFSSSTRCTPQSPNPSNQWLQPRSERDSHSEVFPAEFMWGVGSASFPTEGSWDADGKGMSIWDQFTLQSPPGASSNSYAQFEEDLEAITFLGVNFYSFSLSWSRIFPNGTGAVNQAGVDHYRNMIRKLKEVNLEPVVTLYHWDLPQALQERFGGWLNSSMVQIFSEYAEFCFRTFGAEVRYWITMHEPFLMAVQGYGTGTHAPGMRGGRLEPFIAAHNLIRDLLSRSPPSVQAHAEAFHIYDTLFRPHHHGDLSISLGSHWVEPLHGQVTPTNLALSHKAMDAVIGWFAEPIHGSGDYPDSLKKEHRGVIPEFTSEEQARVRGSAHFFALAFGVETQRVGRAVARYGQEVKLDLRGALMWVKRAYGDPRVLVSQSGWYSEGSMGIEDTTNIYIIKKFILQVMQAVTRDAVQVFGYTAWSLLDGFEWSHGFTMRTGLFYIDFSEPERRRIPKTSALFYRSTIRENGLPLEQEEEEETVRRFPCTFQLGVAESTLQVPVHPVFSQFSDPHLYLWNRSGDGALSLVSGVSLLDRPPHCSDSLSVQRLLNRLRLSGSAHFRFALDWGQLASPLGLNPESVRFYRCVLRELRHSGIQPLVTLYHPSYRSPTLGLPEMLQANGGWRNQSVVEAFANYASMCFREFGEFVSMWITINEPNRLIEAYARNPEEKLAVTRFLLLAHAKAWRVYDANFRSQQGALVSLALHADWVEPANPFLESHKEAQQRFLLYELARFLDPLLPRSGLGQNSSSSLVGFLAEERAELKGALDFVALNHFTTRLVAPGRKHSEALDPDWILMIDPSWPVSRMGQAVFPPGLRRALVWVTKRYGPGKNIVITSSGVDDQALHEDWLRQRFIQSYLQEALKALRSDGVPLKGFYLWKLQDHQDLRFGLFSSTTHHSRPKASVALYRDIITSHGFPSLADSEPRPCQIPQRHCAVCILIGQNKPLLFFSACVTVSVSLLGAALFISALKTRRMRKMEMNTIPERISTIRVAHRRNISRLRRE</sequence>
<dbReference type="PANTHER" id="PTHR10353">
    <property type="entry name" value="GLYCOSYL HYDROLASE"/>
    <property type="match status" value="1"/>
</dbReference>
<name>A0A553R8I3_9TELE</name>
<evidence type="ECO:0000313" key="3">
    <source>
        <dbReference type="EMBL" id="TRY98490.1"/>
    </source>
</evidence>
<dbReference type="Gene3D" id="3.20.20.80">
    <property type="entry name" value="Glycosidases"/>
    <property type="match status" value="2"/>
</dbReference>
<dbReference type="Pfam" id="PF00232">
    <property type="entry name" value="Glyco_hydro_1"/>
    <property type="match status" value="3"/>
</dbReference>
<protein>
    <recommendedName>
        <fullName evidence="5">Klotho beta</fullName>
    </recommendedName>
</protein>
<dbReference type="GO" id="GO:0004553">
    <property type="term" value="F:hydrolase activity, hydrolyzing O-glycosyl compounds"/>
    <property type="evidence" value="ECO:0007669"/>
    <property type="project" value="InterPro"/>
</dbReference>
<dbReference type="InterPro" id="IPR017853">
    <property type="entry name" value="GH"/>
</dbReference>
<evidence type="ECO:0008006" key="5">
    <source>
        <dbReference type="Google" id="ProtNLM"/>
    </source>
</evidence>
<dbReference type="EMBL" id="SRMA01025159">
    <property type="protein sequence ID" value="TRY98490.1"/>
    <property type="molecule type" value="Genomic_DNA"/>
</dbReference>
<feature type="chain" id="PRO_5021699378" description="Klotho beta" evidence="2">
    <location>
        <begin position="20"/>
        <end position="1011"/>
    </location>
</feature>
<dbReference type="STRING" id="623744.A0A553R8I3"/>
<keyword evidence="1" id="KW-0812">Transmembrane</keyword>
<evidence type="ECO:0000256" key="1">
    <source>
        <dbReference type="SAM" id="Phobius"/>
    </source>
</evidence>
<dbReference type="PANTHER" id="PTHR10353:SF68">
    <property type="entry name" value="BETA-KLOTHO"/>
    <property type="match status" value="1"/>
</dbReference>
<keyword evidence="1" id="KW-0472">Membrane</keyword>
<organism evidence="3 4">
    <name type="scientific">Danionella cerebrum</name>
    <dbReference type="NCBI Taxonomy" id="2873325"/>
    <lineage>
        <taxon>Eukaryota</taxon>
        <taxon>Metazoa</taxon>
        <taxon>Chordata</taxon>
        <taxon>Craniata</taxon>
        <taxon>Vertebrata</taxon>
        <taxon>Euteleostomi</taxon>
        <taxon>Actinopterygii</taxon>
        <taxon>Neopterygii</taxon>
        <taxon>Teleostei</taxon>
        <taxon>Ostariophysi</taxon>
        <taxon>Cypriniformes</taxon>
        <taxon>Danionidae</taxon>
        <taxon>Danioninae</taxon>
        <taxon>Danionella</taxon>
    </lineage>
</organism>
<keyword evidence="2" id="KW-0732">Signal</keyword>
<accession>A0A553R8I3</accession>
<proteinExistence type="predicted"/>
<feature type="signal peptide" evidence="2">
    <location>
        <begin position="1"/>
        <end position="19"/>
    </location>
</feature>
<reference evidence="3 4" key="1">
    <citation type="journal article" date="2019" name="Sci. Data">
        <title>Hybrid genome assembly and annotation of Danionella translucida.</title>
        <authorList>
            <person name="Kadobianskyi M."/>
            <person name="Schulze L."/>
            <person name="Schuelke M."/>
            <person name="Judkewitz B."/>
        </authorList>
    </citation>
    <scope>NUCLEOTIDE SEQUENCE [LARGE SCALE GENOMIC DNA]</scope>
    <source>
        <strain evidence="3 4">Bolton</strain>
    </source>
</reference>
<dbReference type="SUPFAM" id="SSF51445">
    <property type="entry name" value="(Trans)glycosidases"/>
    <property type="match status" value="2"/>
</dbReference>
<keyword evidence="4" id="KW-1185">Reference proteome</keyword>
<dbReference type="PRINTS" id="PR00131">
    <property type="entry name" value="GLHYDRLASE1"/>
</dbReference>
<evidence type="ECO:0000313" key="4">
    <source>
        <dbReference type="Proteomes" id="UP000316079"/>
    </source>
</evidence>
<gene>
    <name evidence="3" type="ORF">DNTS_014629</name>
</gene>
<dbReference type="InterPro" id="IPR001360">
    <property type="entry name" value="Glyco_hydro_1"/>
</dbReference>